<keyword evidence="2" id="KW-1133">Transmembrane helix</keyword>
<feature type="region of interest" description="Disordered" evidence="1">
    <location>
        <begin position="265"/>
        <end position="293"/>
    </location>
</feature>
<reference evidence="3 4" key="1">
    <citation type="submission" date="2018-05" db="EMBL/GenBank/DDBJ databases">
        <title>Genomic Encyclopedia of Type Strains, Phase IV (KMG-V): Genome sequencing to study the core and pangenomes of soil and plant-associated prokaryotes.</title>
        <authorList>
            <person name="Whitman W."/>
        </authorList>
    </citation>
    <scope>NUCLEOTIDE SEQUENCE [LARGE SCALE GENOMIC DNA]</scope>
    <source>
        <strain evidence="3 4">SCZa-39</strain>
    </source>
</reference>
<name>A0ABX5KXX6_9BURK</name>
<dbReference type="EMBL" id="QEOB01000001">
    <property type="protein sequence ID" value="PVX97673.1"/>
    <property type="molecule type" value="Genomic_DNA"/>
</dbReference>
<evidence type="ECO:0008006" key="5">
    <source>
        <dbReference type="Google" id="ProtNLM"/>
    </source>
</evidence>
<accession>A0ABX5KXX6</accession>
<feature type="transmembrane region" description="Helical" evidence="2">
    <location>
        <begin position="70"/>
        <end position="91"/>
    </location>
</feature>
<feature type="transmembrane region" description="Helical" evidence="2">
    <location>
        <begin position="6"/>
        <end position="26"/>
    </location>
</feature>
<dbReference type="Proteomes" id="UP000245712">
    <property type="component" value="Unassembled WGS sequence"/>
</dbReference>
<keyword evidence="2" id="KW-0472">Membrane</keyword>
<sequence>MTAMSRWAVALAIGTTGTAVSLSVLAGLQRGGTLPERAVLIALGIVLVVSAHVLPALTRGASAVARSVGSVLWLACFVAVCYGHAGFFLLAQRHAGALRASTVTASPVVTTGRSLSVVMADRATMIAQLTAIDARRCTGDCRTLDGRRTTLTAKLDALNAEADDVRRIEAERDRVTTQRDALLADPVTSRLAALLGTTTARVDLLSGLAFAAVLEGVACLLWTVALRQSPSAVSVTTATGVTAPGVAPLADGPVASQPEVTAVTANHASEAASRETAGISHASPDDPVTPLPVADSTDDDVARIAMEVAAGFVRPTVADIRRRLNCSQARAVALRRQLAERNVTA</sequence>
<organism evidence="3 4">
    <name type="scientific">Paraburkholderia unamae</name>
    <dbReference type="NCBI Taxonomy" id="219649"/>
    <lineage>
        <taxon>Bacteria</taxon>
        <taxon>Pseudomonadati</taxon>
        <taxon>Pseudomonadota</taxon>
        <taxon>Betaproteobacteria</taxon>
        <taxon>Burkholderiales</taxon>
        <taxon>Burkholderiaceae</taxon>
        <taxon>Paraburkholderia</taxon>
    </lineage>
</organism>
<evidence type="ECO:0000313" key="4">
    <source>
        <dbReference type="Proteomes" id="UP000245712"/>
    </source>
</evidence>
<evidence type="ECO:0000313" key="3">
    <source>
        <dbReference type="EMBL" id="PVX97673.1"/>
    </source>
</evidence>
<feature type="transmembrane region" description="Helical" evidence="2">
    <location>
        <begin position="38"/>
        <end position="58"/>
    </location>
</feature>
<keyword evidence="4" id="KW-1185">Reference proteome</keyword>
<evidence type="ECO:0000256" key="2">
    <source>
        <dbReference type="SAM" id="Phobius"/>
    </source>
</evidence>
<protein>
    <recommendedName>
        <fullName evidence="5">Twin-arginine translocation pathway signal protein</fullName>
    </recommendedName>
</protein>
<evidence type="ECO:0000256" key="1">
    <source>
        <dbReference type="SAM" id="MobiDB-lite"/>
    </source>
</evidence>
<keyword evidence="2" id="KW-0812">Transmembrane</keyword>
<dbReference type="RefSeq" id="WP_116609442.1">
    <property type="nucleotide sequence ID" value="NZ_QEOB01000001.1"/>
</dbReference>
<comment type="caution">
    <text evidence="3">The sequence shown here is derived from an EMBL/GenBank/DDBJ whole genome shotgun (WGS) entry which is preliminary data.</text>
</comment>
<proteinExistence type="predicted"/>
<gene>
    <name evidence="3" type="ORF">C7402_101387</name>
</gene>